<dbReference type="AlphaFoldDB" id="E5YA12"/>
<reference evidence="5 6" key="2">
    <citation type="submission" date="2013-04" db="EMBL/GenBank/DDBJ databases">
        <title>The Genome Sequence of Bilophila wadsworthia 3_1_6.</title>
        <authorList>
            <consortium name="The Broad Institute Genomics Platform"/>
            <person name="Earl A."/>
            <person name="Ward D."/>
            <person name="Feldgarden M."/>
            <person name="Gevers D."/>
            <person name="Sibley C."/>
            <person name="Strauss J."/>
            <person name="Allen-Vercoe E."/>
            <person name="Walker B."/>
            <person name="Young S."/>
            <person name="Zeng Q."/>
            <person name="Gargeya S."/>
            <person name="Fitzgerald M."/>
            <person name="Haas B."/>
            <person name="Abouelleil A."/>
            <person name="Allen A.W."/>
            <person name="Alvarado L."/>
            <person name="Arachchi H.M."/>
            <person name="Berlin A.M."/>
            <person name="Chapman S.B."/>
            <person name="Gainer-Dewar J."/>
            <person name="Goldberg J."/>
            <person name="Griggs A."/>
            <person name="Gujja S."/>
            <person name="Hansen M."/>
            <person name="Howarth C."/>
            <person name="Imamovic A."/>
            <person name="Ireland A."/>
            <person name="Larimer J."/>
            <person name="McCowan C."/>
            <person name="Murphy C."/>
            <person name="Pearson M."/>
            <person name="Poon T.W."/>
            <person name="Priest M."/>
            <person name="Roberts A."/>
            <person name="Saif S."/>
            <person name="Shea T."/>
            <person name="Sisk P."/>
            <person name="Sykes S."/>
            <person name="Wortman J."/>
            <person name="Nusbaum C."/>
            <person name="Birren B."/>
        </authorList>
    </citation>
    <scope>NUCLEOTIDE SEQUENCE [LARGE SCALE GENOMIC DNA]</scope>
    <source>
        <strain evidence="5 6">3_1_6</strain>
    </source>
</reference>
<dbReference type="SMART" id="SM00903">
    <property type="entry name" value="Flavin_Reduct"/>
    <property type="match status" value="1"/>
</dbReference>
<evidence type="ECO:0000256" key="1">
    <source>
        <dbReference type="ARBA" id="ARBA00001917"/>
    </source>
</evidence>
<reference evidence="5 6" key="1">
    <citation type="submission" date="2010-10" db="EMBL/GenBank/DDBJ databases">
        <authorList>
            <consortium name="The Broad Institute Genome Sequencing Platform"/>
            <person name="Ward D."/>
            <person name="Earl A."/>
            <person name="Feldgarden M."/>
            <person name="Young S.K."/>
            <person name="Gargeya S."/>
            <person name="Zeng Q."/>
            <person name="Alvarado L."/>
            <person name="Berlin A."/>
            <person name="Bochicchio J."/>
            <person name="Chapman S.B."/>
            <person name="Chen Z."/>
            <person name="Freedman E."/>
            <person name="Gellesch M."/>
            <person name="Goldberg J."/>
            <person name="Griggs A."/>
            <person name="Gujja S."/>
            <person name="Heilman E."/>
            <person name="Heiman D."/>
            <person name="Howarth C."/>
            <person name="Mehta T."/>
            <person name="Neiman D."/>
            <person name="Pearson M."/>
            <person name="Roberts A."/>
            <person name="Saif S."/>
            <person name="Shea T."/>
            <person name="Shenoy N."/>
            <person name="Sisk P."/>
            <person name="Stolte C."/>
            <person name="Sykes S."/>
            <person name="White J."/>
            <person name="Yandava C."/>
            <person name="Allen-Vercoe E."/>
            <person name="Sibley C."/>
            <person name="Ambrose C.E."/>
            <person name="Strauss J."/>
            <person name="Daigneault M."/>
            <person name="Haas B."/>
            <person name="Nusbaum C."/>
            <person name="Birren B."/>
        </authorList>
    </citation>
    <scope>NUCLEOTIDE SEQUENCE [LARGE SCALE GENOMIC DNA]</scope>
    <source>
        <strain evidence="5 6">3_1_6</strain>
    </source>
</reference>
<evidence type="ECO:0000256" key="3">
    <source>
        <dbReference type="ARBA" id="ARBA00038054"/>
    </source>
</evidence>
<gene>
    <name evidence="5" type="ORF">HMPREF0179_03030</name>
</gene>
<name>E5YA12_BILW3</name>
<dbReference type="RefSeq" id="WP_005029364.1">
    <property type="nucleotide sequence ID" value="NZ_KE150238.1"/>
</dbReference>
<evidence type="ECO:0000256" key="2">
    <source>
        <dbReference type="ARBA" id="ARBA00022630"/>
    </source>
</evidence>
<proteinExistence type="inferred from homology"/>
<evidence type="ECO:0000313" key="5">
    <source>
        <dbReference type="EMBL" id="EFV43126.1"/>
    </source>
</evidence>
<dbReference type="PANTHER" id="PTHR43567:SF1">
    <property type="entry name" value="FLAVOREDOXIN"/>
    <property type="match status" value="1"/>
</dbReference>
<dbReference type="InterPro" id="IPR012349">
    <property type="entry name" value="Split_barrel_FMN-bd"/>
</dbReference>
<sequence>MFQSLGAKTFILPTPVFLVGTYDHTGRPNIMTAAWGGICASQPPSIAVSIRKSRWTYNAILERKSFTINIPSRKLAAQSDFAGMHSGRDTDKFTALNLTPVPAEHVDAPGIAECPVIVELTLSHTLELGSHTQFIGEIMDVKVDSACMREDGLPDPALIDPLLFAPLVQEYWAISQFEARAFSAGHALTHSAVLG</sequence>
<dbReference type="InterPro" id="IPR002563">
    <property type="entry name" value="Flavin_Rdtase-like_dom"/>
</dbReference>
<dbReference type="GeneID" id="78084581"/>
<dbReference type="OrthoDB" id="9794638at2"/>
<protein>
    <recommendedName>
        <fullName evidence="4">Flavin reductase like domain-containing protein</fullName>
    </recommendedName>
</protein>
<organism evidence="5 6">
    <name type="scientific">Bilophila wadsworthia (strain 3_1_6)</name>
    <dbReference type="NCBI Taxonomy" id="563192"/>
    <lineage>
        <taxon>Bacteria</taxon>
        <taxon>Pseudomonadati</taxon>
        <taxon>Thermodesulfobacteriota</taxon>
        <taxon>Desulfovibrionia</taxon>
        <taxon>Desulfovibrionales</taxon>
        <taxon>Desulfovibrionaceae</taxon>
        <taxon>Bilophila</taxon>
    </lineage>
</organism>
<dbReference type="STRING" id="563192.HMPREF0179_03030"/>
<dbReference type="InterPro" id="IPR052174">
    <property type="entry name" value="Flavoredoxin"/>
</dbReference>
<dbReference type="Pfam" id="PF01613">
    <property type="entry name" value="Flavin_Reduct"/>
    <property type="match status" value="1"/>
</dbReference>
<dbReference type="EMBL" id="ADCP02000001">
    <property type="protein sequence ID" value="EFV43126.1"/>
    <property type="molecule type" value="Genomic_DNA"/>
</dbReference>
<comment type="caution">
    <text evidence="5">The sequence shown here is derived from an EMBL/GenBank/DDBJ whole genome shotgun (WGS) entry which is preliminary data.</text>
</comment>
<accession>E5YA12</accession>
<evidence type="ECO:0000313" key="6">
    <source>
        <dbReference type="Proteomes" id="UP000006034"/>
    </source>
</evidence>
<dbReference type="SUPFAM" id="SSF50475">
    <property type="entry name" value="FMN-binding split barrel"/>
    <property type="match status" value="1"/>
</dbReference>
<dbReference type="HOGENOM" id="CLU_059021_5_5_7"/>
<keyword evidence="2" id="KW-0285">Flavoprotein</keyword>
<dbReference type="GO" id="GO:0010181">
    <property type="term" value="F:FMN binding"/>
    <property type="evidence" value="ECO:0007669"/>
    <property type="project" value="InterPro"/>
</dbReference>
<dbReference type="Proteomes" id="UP000006034">
    <property type="component" value="Unassembled WGS sequence"/>
</dbReference>
<comment type="similarity">
    <text evidence="3">Belongs to the flavoredoxin family.</text>
</comment>
<dbReference type="eggNOG" id="COG1853">
    <property type="taxonomic scope" value="Bacteria"/>
</dbReference>
<evidence type="ECO:0000259" key="4">
    <source>
        <dbReference type="SMART" id="SM00903"/>
    </source>
</evidence>
<dbReference type="GO" id="GO:0016646">
    <property type="term" value="F:oxidoreductase activity, acting on the CH-NH group of donors, NAD or NADP as acceptor"/>
    <property type="evidence" value="ECO:0007669"/>
    <property type="project" value="UniProtKB-ARBA"/>
</dbReference>
<comment type="cofactor">
    <cofactor evidence="1">
        <name>FMN</name>
        <dbReference type="ChEBI" id="CHEBI:58210"/>
    </cofactor>
</comment>
<keyword evidence="6" id="KW-1185">Reference proteome</keyword>
<feature type="domain" description="Flavin reductase like" evidence="4">
    <location>
        <begin position="12"/>
        <end position="153"/>
    </location>
</feature>
<dbReference type="PANTHER" id="PTHR43567">
    <property type="entry name" value="FLAVOREDOXIN-RELATED-RELATED"/>
    <property type="match status" value="1"/>
</dbReference>
<dbReference type="Gene3D" id="2.30.110.10">
    <property type="entry name" value="Electron Transport, Fmn-binding Protein, Chain A"/>
    <property type="match status" value="1"/>
</dbReference>